<protein>
    <submittedName>
        <fullName evidence="1">Uncharacterized protein</fullName>
    </submittedName>
</protein>
<proteinExistence type="predicted"/>
<evidence type="ECO:0000313" key="1">
    <source>
        <dbReference type="EMBL" id="KAJ9080531.1"/>
    </source>
</evidence>
<evidence type="ECO:0000313" key="2">
    <source>
        <dbReference type="Proteomes" id="UP001165960"/>
    </source>
</evidence>
<dbReference type="Proteomes" id="UP001165960">
    <property type="component" value="Unassembled WGS sequence"/>
</dbReference>
<dbReference type="EMBL" id="QTSX02001547">
    <property type="protein sequence ID" value="KAJ9080531.1"/>
    <property type="molecule type" value="Genomic_DNA"/>
</dbReference>
<comment type="caution">
    <text evidence="1">The sequence shown here is derived from an EMBL/GenBank/DDBJ whole genome shotgun (WGS) entry which is preliminary data.</text>
</comment>
<gene>
    <name evidence="1" type="ORF">DSO57_1023918</name>
</gene>
<accession>A0ACC2U1S9</accession>
<organism evidence="1 2">
    <name type="scientific">Entomophthora muscae</name>
    <dbReference type="NCBI Taxonomy" id="34485"/>
    <lineage>
        <taxon>Eukaryota</taxon>
        <taxon>Fungi</taxon>
        <taxon>Fungi incertae sedis</taxon>
        <taxon>Zoopagomycota</taxon>
        <taxon>Entomophthoromycotina</taxon>
        <taxon>Entomophthoromycetes</taxon>
        <taxon>Entomophthorales</taxon>
        <taxon>Entomophthoraceae</taxon>
        <taxon>Entomophthora</taxon>
    </lineage>
</organism>
<keyword evidence="2" id="KW-1185">Reference proteome</keyword>
<name>A0ACC2U1S9_9FUNG</name>
<reference evidence="1" key="1">
    <citation type="submission" date="2022-04" db="EMBL/GenBank/DDBJ databases">
        <title>Genome of the entomopathogenic fungus Entomophthora muscae.</title>
        <authorList>
            <person name="Elya C."/>
            <person name="Lovett B.R."/>
            <person name="Lee E."/>
            <person name="Macias A.M."/>
            <person name="Hajek A.E."/>
            <person name="De Bivort B.L."/>
            <person name="Kasson M.T."/>
            <person name="De Fine Licht H.H."/>
            <person name="Stajich J.E."/>
        </authorList>
    </citation>
    <scope>NUCLEOTIDE SEQUENCE</scope>
    <source>
        <strain evidence="1">Berkeley</strain>
    </source>
</reference>
<sequence length="194" mass="21625">MMTSDNTFKFVFLLLCPGPSALLHLGKVSCFASAASNSILKSPLFQVGLQTYNWYQNYVGSPSKICGIYLGSSSVDDLVYHPRSLDPLVFIRFLCGRRSFSPPEFSREPSQALPRPGYYRGKLFKSLVSDDLEFPPPSSDLAFFLETLAAKVPPPLDSEPPDHNAKFSPHNPTTRHTHWLLGSLILMILDSYLP</sequence>